<dbReference type="Pfam" id="PF07291">
    <property type="entry name" value="MauE"/>
    <property type="match status" value="1"/>
</dbReference>
<dbReference type="EMBL" id="CP006841">
    <property type="protein sequence ID" value="ALA66874.1"/>
    <property type="molecule type" value="Genomic_DNA"/>
</dbReference>
<proteinExistence type="predicted"/>
<evidence type="ECO:0000256" key="1">
    <source>
        <dbReference type="ARBA" id="ARBA00004141"/>
    </source>
</evidence>
<sequence length="146" mass="15628">MKDVLGAIARFGLAIVWLVSGGIKLMDPLASRQAVQAFEIIPRDYLQAVSVGLPALEVILGLLLLFGIFLRPTAIVSGVLMGIFIAAIISVWARGLQIDCGCFGGGGYNPEVGPATYLTEIARDAGFLLLAVIVYWRPFRRLAIAP</sequence>
<dbReference type="GO" id="GO:0030416">
    <property type="term" value="P:methylamine metabolic process"/>
    <property type="evidence" value="ECO:0007669"/>
    <property type="project" value="InterPro"/>
</dbReference>
<gene>
    <name evidence="7" type="ORF">CLAC_03010</name>
</gene>
<keyword evidence="8" id="KW-1185">Reference proteome</keyword>
<evidence type="ECO:0000256" key="2">
    <source>
        <dbReference type="ARBA" id="ARBA00022692"/>
    </source>
</evidence>
<feature type="domain" description="Methylamine utilisation protein MauE" evidence="6">
    <location>
        <begin position="3"/>
        <end position="136"/>
    </location>
</feature>
<evidence type="ECO:0000256" key="3">
    <source>
        <dbReference type="ARBA" id="ARBA00022989"/>
    </source>
</evidence>
<keyword evidence="3 5" id="KW-1133">Transmembrane helix</keyword>
<dbReference type="Proteomes" id="UP000058446">
    <property type="component" value="Chromosome"/>
</dbReference>
<name>A0A0K2GYL0_9CORY</name>
<accession>A0A0K2GYL0</accession>
<dbReference type="UniPathway" id="UPA00895"/>
<dbReference type="KEGG" id="clw:CLAC_03010"/>
<feature type="transmembrane region" description="Helical" evidence="5">
    <location>
        <begin position="45"/>
        <end position="66"/>
    </location>
</feature>
<evidence type="ECO:0000313" key="8">
    <source>
        <dbReference type="Proteomes" id="UP000058446"/>
    </source>
</evidence>
<dbReference type="OrthoDB" id="5422529at2"/>
<protein>
    <submittedName>
        <fullName evidence="7">Membrane protein</fullName>
    </submittedName>
</protein>
<feature type="transmembrane region" description="Helical" evidence="5">
    <location>
        <begin position="73"/>
        <end position="95"/>
    </location>
</feature>
<dbReference type="InterPro" id="IPR009908">
    <property type="entry name" value="Methylamine_util_MauE"/>
</dbReference>
<keyword evidence="4 5" id="KW-0472">Membrane</keyword>
<evidence type="ECO:0000259" key="6">
    <source>
        <dbReference type="Pfam" id="PF07291"/>
    </source>
</evidence>
<dbReference type="PATRIC" id="fig|1408189.4.peg.599"/>
<feature type="transmembrane region" description="Helical" evidence="5">
    <location>
        <begin position="115"/>
        <end position="136"/>
    </location>
</feature>
<dbReference type="GO" id="GO:0016020">
    <property type="term" value="C:membrane"/>
    <property type="evidence" value="ECO:0007669"/>
    <property type="project" value="UniProtKB-SubCell"/>
</dbReference>
<evidence type="ECO:0000256" key="5">
    <source>
        <dbReference type="SAM" id="Phobius"/>
    </source>
</evidence>
<reference evidence="7 8" key="1">
    <citation type="submission" date="2013-10" db="EMBL/GenBank/DDBJ databases">
        <title>Complete genome sequence of Corynebacterium lactis DSM 45799(T), isolated from raw cow milk.</title>
        <authorList>
            <person name="Ruckert C."/>
            <person name="Albersmeier A."/>
            <person name="Lipski A."/>
            <person name="Kalinowski J."/>
        </authorList>
    </citation>
    <scope>NUCLEOTIDE SEQUENCE [LARGE SCALE GENOMIC DNA]</scope>
    <source>
        <strain evidence="7 8">RW2-5</strain>
    </source>
</reference>
<comment type="subcellular location">
    <subcellularLocation>
        <location evidence="1">Membrane</location>
        <topology evidence="1">Multi-pass membrane protein</topology>
    </subcellularLocation>
</comment>
<dbReference type="AlphaFoldDB" id="A0A0K2GYL0"/>
<dbReference type="STRING" id="1408189.CLAC_03010"/>
<keyword evidence="2 5" id="KW-0812">Transmembrane</keyword>
<evidence type="ECO:0000313" key="7">
    <source>
        <dbReference type="EMBL" id="ALA66874.1"/>
    </source>
</evidence>
<evidence type="ECO:0000256" key="4">
    <source>
        <dbReference type="ARBA" id="ARBA00023136"/>
    </source>
</evidence>
<organism evidence="7 8">
    <name type="scientific">Corynebacterium lactis RW2-5</name>
    <dbReference type="NCBI Taxonomy" id="1408189"/>
    <lineage>
        <taxon>Bacteria</taxon>
        <taxon>Bacillati</taxon>
        <taxon>Actinomycetota</taxon>
        <taxon>Actinomycetes</taxon>
        <taxon>Mycobacteriales</taxon>
        <taxon>Corynebacteriaceae</taxon>
        <taxon>Corynebacterium</taxon>
    </lineage>
</organism>
<dbReference type="RefSeq" id="WP_053411626.1">
    <property type="nucleotide sequence ID" value="NZ_CP006841.1"/>
</dbReference>